<dbReference type="Proteomes" id="UP000466785">
    <property type="component" value="Chromosome"/>
</dbReference>
<accession>A0A6N4VC66</accession>
<organism evidence="2 3">
    <name type="scientific">Mycolicibacterium poriferae</name>
    <dbReference type="NCBI Taxonomy" id="39694"/>
    <lineage>
        <taxon>Bacteria</taxon>
        <taxon>Bacillati</taxon>
        <taxon>Actinomycetota</taxon>
        <taxon>Actinomycetes</taxon>
        <taxon>Mycobacteriales</taxon>
        <taxon>Mycobacteriaceae</taxon>
        <taxon>Mycolicibacterium</taxon>
    </lineage>
</organism>
<feature type="domain" description="Thiolase C-terminal" evidence="1">
    <location>
        <begin position="66"/>
        <end position="123"/>
    </location>
</feature>
<dbReference type="Pfam" id="PF22691">
    <property type="entry name" value="Thiolase_C_1"/>
    <property type="match status" value="1"/>
</dbReference>
<evidence type="ECO:0000313" key="3">
    <source>
        <dbReference type="Proteomes" id="UP000466785"/>
    </source>
</evidence>
<dbReference type="AlphaFoldDB" id="A0A6N4VC66"/>
<evidence type="ECO:0000259" key="1">
    <source>
        <dbReference type="Pfam" id="PF22691"/>
    </source>
</evidence>
<dbReference type="InterPro" id="IPR055140">
    <property type="entry name" value="Thiolase_C_2"/>
</dbReference>
<gene>
    <name evidence="2" type="ORF">MPOR_42720</name>
</gene>
<dbReference type="PANTHER" id="PTHR42870">
    <property type="entry name" value="ACETYL-COA C-ACETYLTRANSFERASE"/>
    <property type="match status" value="1"/>
</dbReference>
<protein>
    <recommendedName>
        <fullName evidence="1">Thiolase C-terminal domain-containing protein</fullName>
    </recommendedName>
</protein>
<dbReference type="Gene3D" id="3.40.47.10">
    <property type="match status" value="2"/>
</dbReference>
<dbReference type="KEGG" id="mpof:MPOR_42720"/>
<dbReference type="PANTHER" id="PTHR42870:SF1">
    <property type="entry name" value="NON-SPECIFIC LIPID-TRANSFER PROTEIN-LIKE 2"/>
    <property type="match status" value="1"/>
</dbReference>
<proteinExistence type="predicted"/>
<dbReference type="InterPro" id="IPR016039">
    <property type="entry name" value="Thiolase-like"/>
</dbReference>
<dbReference type="EMBL" id="AP022570">
    <property type="protein sequence ID" value="BBX53246.1"/>
    <property type="molecule type" value="Genomic_DNA"/>
</dbReference>
<dbReference type="SUPFAM" id="SSF53901">
    <property type="entry name" value="Thiolase-like"/>
    <property type="match status" value="2"/>
</dbReference>
<evidence type="ECO:0000313" key="2">
    <source>
        <dbReference type="EMBL" id="BBX53246.1"/>
    </source>
</evidence>
<name>A0A6N4VC66_9MYCO</name>
<keyword evidence="3" id="KW-1185">Reference proteome</keyword>
<dbReference type="GO" id="GO:0016746">
    <property type="term" value="F:acyltransferase activity"/>
    <property type="evidence" value="ECO:0007669"/>
    <property type="project" value="InterPro"/>
</dbReference>
<reference evidence="2 3" key="1">
    <citation type="journal article" date="2019" name="Emerg. Microbes Infect.">
        <title>Comprehensive subspecies identification of 175 nontuberculous mycobacteria species based on 7547 genomic profiles.</title>
        <authorList>
            <person name="Matsumoto Y."/>
            <person name="Kinjo T."/>
            <person name="Motooka D."/>
            <person name="Nabeya D."/>
            <person name="Jung N."/>
            <person name="Uechi K."/>
            <person name="Horii T."/>
            <person name="Iida T."/>
            <person name="Fujita J."/>
            <person name="Nakamura S."/>
        </authorList>
    </citation>
    <scope>NUCLEOTIDE SEQUENCE [LARGE SCALE GENOMIC DNA]</scope>
    <source>
        <strain evidence="2 3">JCM 12603</strain>
    </source>
</reference>
<sequence length="138" mass="14835">MPAVKNYRHKADNPAAQQRCEITMEQDLNAPTVVTPFRLYDCTPQNDGATALVLATEVVADPFADQPSDVDVAEAHDFRTGTELMSYEDLGFAERLDGYGFLEAVNQGDGARIALAHDFGRRSAVSAATIIDGPGGPH</sequence>